<dbReference type="InterPro" id="IPR006016">
    <property type="entry name" value="UspA"/>
</dbReference>
<keyword evidence="3" id="KW-1185">Reference proteome</keyword>
<dbReference type="Proteomes" id="UP000179642">
    <property type="component" value="Unassembled WGS sequence"/>
</dbReference>
<name>A0A1S2QH98_9ACTN</name>
<dbReference type="SUPFAM" id="SSF52402">
    <property type="entry name" value="Adenine nucleotide alpha hydrolases-like"/>
    <property type="match status" value="1"/>
</dbReference>
<organism evidence="2 3">
    <name type="scientific">Streptomyces monashensis</name>
    <dbReference type="NCBI Taxonomy" id="1678012"/>
    <lineage>
        <taxon>Bacteria</taxon>
        <taxon>Bacillati</taxon>
        <taxon>Actinomycetota</taxon>
        <taxon>Actinomycetes</taxon>
        <taxon>Kitasatosporales</taxon>
        <taxon>Streptomycetaceae</taxon>
        <taxon>Streptomyces</taxon>
    </lineage>
</organism>
<evidence type="ECO:0000313" key="3">
    <source>
        <dbReference type="Proteomes" id="UP000179642"/>
    </source>
</evidence>
<feature type="domain" description="UspA" evidence="1">
    <location>
        <begin position="10"/>
        <end position="58"/>
    </location>
</feature>
<dbReference type="RefSeq" id="WP_071381389.1">
    <property type="nucleotide sequence ID" value="NZ_MLYO01000025.1"/>
</dbReference>
<gene>
    <name evidence="2" type="ORF">BIV23_15270</name>
</gene>
<comment type="caution">
    <text evidence="2">The sequence shown here is derived from an EMBL/GenBank/DDBJ whole genome shotgun (WGS) entry which is preliminary data.</text>
</comment>
<dbReference type="Gene3D" id="3.40.50.620">
    <property type="entry name" value="HUPs"/>
    <property type="match status" value="1"/>
</dbReference>
<dbReference type="Pfam" id="PF00582">
    <property type="entry name" value="Usp"/>
    <property type="match status" value="1"/>
</dbReference>
<proteinExistence type="predicted"/>
<protein>
    <recommendedName>
        <fullName evidence="1">UspA domain-containing protein</fullName>
    </recommendedName>
</protein>
<evidence type="ECO:0000259" key="1">
    <source>
        <dbReference type="Pfam" id="PF00582"/>
    </source>
</evidence>
<dbReference type="AlphaFoldDB" id="A0A1S2QH98"/>
<sequence length="60" mass="6345">MKEELHEGWLAHVLVRAAAGAGPLVVGSRRRCAVVGPHTGPVGHALIHHVHCPVALVPYD</sequence>
<reference evidence="2 3" key="1">
    <citation type="submission" date="2016-10" db="EMBL/GenBank/DDBJ databases">
        <title>Genome sequence of Streptomyces sp. MUSC 1.</title>
        <authorList>
            <person name="Lee L.-H."/>
            <person name="Ser H.-L."/>
            <person name="Law J.W.-F."/>
        </authorList>
    </citation>
    <scope>NUCLEOTIDE SEQUENCE [LARGE SCALE GENOMIC DNA]</scope>
    <source>
        <strain evidence="2 3">MUSC 1</strain>
    </source>
</reference>
<dbReference type="InterPro" id="IPR014729">
    <property type="entry name" value="Rossmann-like_a/b/a_fold"/>
</dbReference>
<accession>A0A1S2QH98</accession>
<dbReference type="EMBL" id="MLYO01000025">
    <property type="protein sequence ID" value="OIK04735.1"/>
    <property type="molecule type" value="Genomic_DNA"/>
</dbReference>
<evidence type="ECO:0000313" key="2">
    <source>
        <dbReference type="EMBL" id="OIK04735.1"/>
    </source>
</evidence>